<feature type="compositionally biased region" description="Polar residues" evidence="1">
    <location>
        <begin position="15"/>
        <end position="29"/>
    </location>
</feature>
<keyword evidence="3" id="KW-1185">Reference proteome</keyword>
<evidence type="ECO:0000313" key="2">
    <source>
        <dbReference type="EMBL" id="KII72845.1"/>
    </source>
</evidence>
<evidence type="ECO:0000256" key="1">
    <source>
        <dbReference type="SAM" id="MobiDB-lite"/>
    </source>
</evidence>
<gene>
    <name evidence="2" type="ORF">RF11_04803</name>
</gene>
<protein>
    <submittedName>
        <fullName evidence="2">Uncharacterized protein</fullName>
    </submittedName>
</protein>
<feature type="compositionally biased region" description="Basic and acidic residues" evidence="1">
    <location>
        <begin position="65"/>
        <end position="75"/>
    </location>
</feature>
<comment type="caution">
    <text evidence="2">The sequence shown here is derived from an EMBL/GenBank/DDBJ whole genome shotgun (WGS) entry which is preliminary data.</text>
</comment>
<proteinExistence type="predicted"/>
<feature type="region of interest" description="Disordered" evidence="1">
    <location>
        <begin position="58"/>
        <end position="78"/>
    </location>
</feature>
<organism evidence="2 3">
    <name type="scientific">Thelohanellus kitauei</name>
    <name type="common">Myxosporean</name>
    <dbReference type="NCBI Taxonomy" id="669202"/>
    <lineage>
        <taxon>Eukaryota</taxon>
        <taxon>Metazoa</taxon>
        <taxon>Cnidaria</taxon>
        <taxon>Myxozoa</taxon>
        <taxon>Myxosporea</taxon>
        <taxon>Bivalvulida</taxon>
        <taxon>Platysporina</taxon>
        <taxon>Myxobolidae</taxon>
        <taxon>Thelohanellus</taxon>
    </lineage>
</organism>
<name>A0A0C2N922_THEKT</name>
<sequence>MGKRINIGEAKLKNRSNISRENWNPPNSQRRYEPPRNMYNREKFHEMSREIKIIDIPVDSSQNPRQKDPNFENIRDQNGITDVLQIQEGEMIPVENGPEPIESPPEFYQATGYEMHGSQIFTGQGAYDYFPSQMPYQPYIPVVYYPYPNLSYYYDTQPLYYYY</sequence>
<dbReference type="Proteomes" id="UP000031668">
    <property type="component" value="Unassembled WGS sequence"/>
</dbReference>
<reference evidence="2 3" key="1">
    <citation type="journal article" date="2014" name="Genome Biol. Evol.">
        <title>The genome of the myxosporean Thelohanellus kitauei shows adaptations to nutrient acquisition within its fish host.</title>
        <authorList>
            <person name="Yang Y."/>
            <person name="Xiong J."/>
            <person name="Zhou Z."/>
            <person name="Huo F."/>
            <person name="Miao W."/>
            <person name="Ran C."/>
            <person name="Liu Y."/>
            <person name="Zhang J."/>
            <person name="Feng J."/>
            <person name="Wang M."/>
            <person name="Wang M."/>
            <person name="Wang L."/>
            <person name="Yao B."/>
        </authorList>
    </citation>
    <scope>NUCLEOTIDE SEQUENCE [LARGE SCALE GENOMIC DNA]</scope>
    <source>
        <strain evidence="2">Wuqing</strain>
    </source>
</reference>
<evidence type="ECO:0000313" key="3">
    <source>
        <dbReference type="Proteomes" id="UP000031668"/>
    </source>
</evidence>
<dbReference type="AlphaFoldDB" id="A0A0C2N922"/>
<accession>A0A0C2N922</accession>
<dbReference type="EMBL" id="JWZT01001086">
    <property type="protein sequence ID" value="KII72845.1"/>
    <property type="molecule type" value="Genomic_DNA"/>
</dbReference>
<feature type="region of interest" description="Disordered" evidence="1">
    <location>
        <begin position="1"/>
        <end position="35"/>
    </location>
</feature>